<proteinExistence type="predicted"/>
<reference evidence="1" key="1">
    <citation type="submission" date="2022-07" db="EMBL/GenBank/DDBJ databases">
        <title>Phylogenomic reconstructions and comparative analyses of Kickxellomycotina fungi.</title>
        <authorList>
            <person name="Reynolds N.K."/>
            <person name="Stajich J.E."/>
            <person name="Barry K."/>
            <person name="Grigoriev I.V."/>
            <person name="Crous P."/>
            <person name="Smith M.E."/>
        </authorList>
    </citation>
    <scope>NUCLEOTIDE SEQUENCE</scope>
    <source>
        <strain evidence="1">BCRC 34780</strain>
    </source>
</reference>
<accession>A0ACC1KR90</accession>
<dbReference type="EMBL" id="JANBUN010002804">
    <property type="protein sequence ID" value="KAJ2793630.1"/>
    <property type="molecule type" value="Genomic_DNA"/>
</dbReference>
<comment type="caution">
    <text evidence="1">The sequence shown here is derived from an EMBL/GenBank/DDBJ whole genome shotgun (WGS) entry which is preliminary data.</text>
</comment>
<feature type="non-terminal residue" evidence="1">
    <location>
        <position position="232"/>
    </location>
</feature>
<name>A0ACC1KR90_9FUNG</name>
<protein>
    <submittedName>
        <fullName evidence="1">Uncharacterized protein</fullName>
    </submittedName>
</protein>
<evidence type="ECO:0000313" key="2">
    <source>
        <dbReference type="Proteomes" id="UP001140087"/>
    </source>
</evidence>
<organism evidence="1 2">
    <name type="scientific">Coemansia helicoidea</name>
    <dbReference type="NCBI Taxonomy" id="1286919"/>
    <lineage>
        <taxon>Eukaryota</taxon>
        <taxon>Fungi</taxon>
        <taxon>Fungi incertae sedis</taxon>
        <taxon>Zoopagomycota</taxon>
        <taxon>Kickxellomycotina</taxon>
        <taxon>Kickxellomycetes</taxon>
        <taxon>Kickxellales</taxon>
        <taxon>Kickxellaceae</taxon>
        <taxon>Coemansia</taxon>
    </lineage>
</organism>
<dbReference type="Proteomes" id="UP001140087">
    <property type="component" value="Unassembled WGS sequence"/>
</dbReference>
<keyword evidence="2" id="KW-1185">Reference proteome</keyword>
<evidence type="ECO:0000313" key="1">
    <source>
        <dbReference type="EMBL" id="KAJ2793630.1"/>
    </source>
</evidence>
<gene>
    <name evidence="1" type="ORF">H4R21_005816</name>
</gene>
<sequence>MPAARRLLAKLEPLVTCPFCRHILHRPRTVPGCQHSVCRLCLGQILARRAAPQCPACQLAPPTAAPAPSDAERLVSCYHILRRASQREPASLQSRESGVSDATIDTVVDRPSSPELSQETPPGRAQMVYAGSGARQRASAIDAELRSGLVSDLVGDSSGSDTDLDLPNPASFLTPSQRQTTPPEEPADGAVNCVPETPPARAGAPAAPLVRTPGSPRGRATYSARGTPRGRR</sequence>